<evidence type="ECO:0000256" key="5">
    <source>
        <dbReference type="ARBA" id="ARBA00023136"/>
    </source>
</evidence>
<protein>
    <submittedName>
        <fullName evidence="8">Peptide ABC transporter permease</fullName>
    </submittedName>
</protein>
<dbReference type="GO" id="GO:0005886">
    <property type="term" value="C:plasma membrane"/>
    <property type="evidence" value="ECO:0007669"/>
    <property type="project" value="UniProtKB-SubCell"/>
</dbReference>
<evidence type="ECO:0000313" key="9">
    <source>
        <dbReference type="Proteomes" id="UP000050996"/>
    </source>
</evidence>
<dbReference type="PANTHER" id="PTHR43839:SF3">
    <property type="entry name" value="OLIGOPEPTIDE ABC TRANSPORTER, PERMEASE PROTEIN"/>
    <property type="match status" value="1"/>
</dbReference>
<evidence type="ECO:0000256" key="4">
    <source>
        <dbReference type="ARBA" id="ARBA00022989"/>
    </source>
</evidence>
<dbReference type="RefSeq" id="WP_056685812.1">
    <property type="nucleotide sequence ID" value="NZ_CP085712.1"/>
</dbReference>
<feature type="transmembrane region" description="Helical" evidence="6">
    <location>
        <begin position="210"/>
        <end position="235"/>
    </location>
</feature>
<feature type="transmembrane region" description="Helical" evidence="6">
    <location>
        <begin position="121"/>
        <end position="140"/>
    </location>
</feature>
<comment type="similarity">
    <text evidence="6">Belongs to the binding-protein-dependent transport system permease family.</text>
</comment>
<name>A0A0Q3QST6_9BACI</name>
<dbReference type="PATRIC" id="fig|1637975.4.peg.3932"/>
<dbReference type="Gene3D" id="1.10.3720.10">
    <property type="entry name" value="MetI-like"/>
    <property type="match status" value="1"/>
</dbReference>
<reference evidence="8 9" key="1">
    <citation type="submission" date="2015-09" db="EMBL/GenBank/DDBJ databases">
        <title>Genome sequencing project for genomic taxonomy and phylogenomics of Bacillus-like bacteria.</title>
        <authorList>
            <person name="Liu B."/>
            <person name="Wang J."/>
            <person name="Zhu Y."/>
            <person name="Liu G."/>
            <person name="Chen Q."/>
            <person name="Chen Z."/>
            <person name="Lan J."/>
            <person name="Che J."/>
            <person name="Ge C."/>
            <person name="Shi H."/>
            <person name="Pan Z."/>
            <person name="Liu X."/>
        </authorList>
    </citation>
    <scope>NUCLEOTIDE SEQUENCE [LARGE SCALE GENOMIC DNA]</scope>
    <source>
        <strain evidence="8 9">FJAT-18043</strain>
    </source>
</reference>
<dbReference type="Pfam" id="PF00528">
    <property type="entry name" value="BPD_transp_1"/>
    <property type="match status" value="1"/>
</dbReference>
<evidence type="ECO:0000256" key="1">
    <source>
        <dbReference type="ARBA" id="ARBA00004141"/>
    </source>
</evidence>
<dbReference type="InterPro" id="IPR035906">
    <property type="entry name" value="MetI-like_sf"/>
</dbReference>
<sequence>MRRKPNILLIIGIVLLSFFVIISIIGPYVAPYDLEYSKKIGYIENDDGKQQLKGSPFPPSKEHVFGTDKWGYDILTLLLYGAKYTVFTVLIVAVIRLIIGTAFGILNGVISLADQRRNKQVSLFSGIPIFIIIYFIMVGINVEPTLPPTILVFIQGFLMTILGIPGVYNVIFNLTIEIKKNAYVEAAKTLGGSNRHISSKHIYPALKGNLLALFVNECIQVLHIIGQLGIFNLFLGGTEKQYFPTIYLSITNEWSGLIGQSRSFLYHSQWIILYPLIAYMLLLFSFYLLSSGLNASLKNKARRTSHL</sequence>
<feature type="transmembrane region" description="Helical" evidence="6">
    <location>
        <begin position="7"/>
        <end position="30"/>
    </location>
</feature>
<feature type="transmembrane region" description="Helical" evidence="6">
    <location>
        <begin position="271"/>
        <end position="293"/>
    </location>
</feature>
<feature type="transmembrane region" description="Helical" evidence="6">
    <location>
        <begin position="84"/>
        <end position="109"/>
    </location>
</feature>
<gene>
    <name evidence="8" type="ORF">AN957_19805</name>
</gene>
<keyword evidence="2 6" id="KW-0813">Transport</keyword>
<feature type="transmembrane region" description="Helical" evidence="6">
    <location>
        <begin position="152"/>
        <end position="171"/>
    </location>
</feature>
<dbReference type="PROSITE" id="PS50928">
    <property type="entry name" value="ABC_TM1"/>
    <property type="match status" value="1"/>
</dbReference>
<comment type="caution">
    <text evidence="8">The sequence shown here is derived from an EMBL/GenBank/DDBJ whole genome shotgun (WGS) entry which is preliminary data.</text>
</comment>
<dbReference type="PANTHER" id="PTHR43839">
    <property type="entry name" value="OPPC IN A BINDING PROTEIN-DEPENDENT TRANSPORT SYSTEM"/>
    <property type="match status" value="1"/>
</dbReference>
<accession>A0A0Q3QST6</accession>
<dbReference type="CDD" id="cd06261">
    <property type="entry name" value="TM_PBP2"/>
    <property type="match status" value="1"/>
</dbReference>
<organism evidence="8 9">
    <name type="scientific">Cytobacillus solani</name>
    <dbReference type="NCBI Taxonomy" id="1637975"/>
    <lineage>
        <taxon>Bacteria</taxon>
        <taxon>Bacillati</taxon>
        <taxon>Bacillota</taxon>
        <taxon>Bacilli</taxon>
        <taxon>Bacillales</taxon>
        <taxon>Bacillaceae</taxon>
        <taxon>Cytobacillus</taxon>
    </lineage>
</organism>
<feature type="domain" description="ABC transmembrane type-1" evidence="7">
    <location>
        <begin position="86"/>
        <end position="290"/>
    </location>
</feature>
<keyword evidence="9" id="KW-1185">Reference proteome</keyword>
<dbReference type="GO" id="GO:0055085">
    <property type="term" value="P:transmembrane transport"/>
    <property type="evidence" value="ECO:0007669"/>
    <property type="project" value="InterPro"/>
</dbReference>
<dbReference type="SUPFAM" id="SSF161098">
    <property type="entry name" value="MetI-like"/>
    <property type="match status" value="1"/>
</dbReference>
<comment type="subcellular location">
    <subcellularLocation>
        <location evidence="6">Cell membrane</location>
        <topology evidence="6">Multi-pass membrane protein</topology>
    </subcellularLocation>
    <subcellularLocation>
        <location evidence="1">Membrane</location>
        <topology evidence="1">Multi-pass membrane protein</topology>
    </subcellularLocation>
</comment>
<dbReference type="AlphaFoldDB" id="A0A0Q3QST6"/>
<evidence type="ECO:0000256" key="2">
    <source>
        <dbReference type="ARBA" id="ARBA00022448"/>
    </source>
</evidence>
<evidence type="ECO:0000313" key="8">
    <source>
        <dbReference type="EMBL" id="KQL20608.1"/>
    </source>
</evidence>
<dbReference type="EMBL" id="LJIX01000006">
    <property type="protein sequence ID" value="KQL20608.1"/>
    <property type="molecule type" value="Genomic_DNA"/>
</dbReference>
<keyword evidence="3 6" id="KW-0812">Transmembrane</keyword>
<dbReference type="Proteomes" id="UP000050996">
    <property type="component" value="Unassembled WGS sequence"/>
</dbReference>
<dbReference type="STRING" id="1637975.AN957_19805"/>
<keyword evidence="4 6" id="KW-1133">Transmembrane helix</keyword>
<evidence type="ECO:0000259" key="7">
    <source>
        <dbReference type="PROSITE" id="PS50928"/>
    </source>
</evidence>
<keyword evidence="5 6" id="KW-0472">Membrane</keyword>
<evidence type="ECO:0000256" key="3">
    <source>
        <dbReference type="ARBA" id="ARBA00022692"/>
    </source>
</evidence>
<proteinExistence type="inferred from homology"/>
<evidence type="ECO:0000256" key="6">
    <source>
        <dbReference type="RuleBase" id="RU363032"/>
    </source>
</evidence>
<dbReference type="InterPro" id="IPR000515">
    <property type="entry name" value="MetI-like"/>
</dbReference>